<protein>
    <submittedName>
        <fullName evidence="3">Diguanylate cyclase (GGDEF)-like protein</fullName>
    </submittedName>
</protein>
<dbReference type="InterPro" id="IPR000160">
    <property type="entry name" value="GGDEF_dom"/>
</dbReference>
<dbReference type="CDD" id="cd01948">
    <property type="entry name" value="EAL"/>
    <property type="match status" value="1"/>
</dbReference>
<dbReference type="Proteomes" id="UP000295135">
    <property type="component" value="Unassembled WGS sequence"/>
</dbReference>
<keyword evidence="4" id="KW-1185">Reference proteome</keyword>
<dbReference type="SMART" id="SM00065">
    <property type="entry name" value="GAF"/>
    <property type="match status" value="1"/>
</dbReference>
<dbReference type="AlphaFoldDB" id="A0A4R3JUK4"/>
<dbReference type="SMART" id="SM00052">
    <property type="entry name" value="EAL"/>
    <property type="match status" value="1"/>
</dbReference>
<dbReference type="SUPFAM" id="SSF55781">
    <property type="entry name" value="GAF domain-like"/>
    <property type="match status" value="1"/>
</dbReference>
<evidence type="ECO:0000313" key="4">
    <source>
        <dbReference type="Proteomes" id="UP000295135"/>
    </source>
</evidence>
<evidence type="ECO:0000259" key="2">
    <source>
        <dbReference type="PROSITE" id="PS50887"/>
    </source>
</evidence>
<dbReference type="Gene3D" id="3.30.70.270">
    <property type="match status" value="1"/>
</dbReference>
<dbReference type="PROSITE" id="PS50887">
    <property type="entry name" value="GGDEF"/>
    <property type="match status" value="1"/>
</dbReference>
<dbReference type="Pfam" id="PF00990">
    <property type="entry name" value="GGDEF"/>
    <property type="match status" value="1"/>
</dbReference>
<dbReference type="Gene3D" id="3.30.450.40">
    <property type="match status" value="1"/>
</dbReference>
<sequence length="609" mass="67892">MPLQKPKQGAATADCKAALDEANRHLERLKLLWKLVTSRDSVGDPIDAMLALAVEALGMDMAAVGNFTDVYTVNYVYDKAGAIKAGMTFPTGDTLCQHVHDAKGPVFVEDLTRHPAFSHSLAVTQAGLRAYAGLPIWVGEGVHSVLAFFSRTPFKAPFGEADIAFMELLAAWLGNFLYQRQQQELLERLALTDPLTGLLNRRAAERRLTEEFARAKRHDEGFAIALVDLDHFKSINDRYGHGVGDQVLQGMAKLLDSESRSEDWVARWGGEEFMILLRKADIKEAMYVLERIVQKVRETPIKTSVGDIVMTVSVGIGYPGREDRDIQVALAEADSCLYQAKVHGRDRVEVRSRVGGILWMAQAVKNAVREERIQLASQPIVDLATGEVVADEALARLVMPDGAMLPAGEFIETAEGLGLMVEIDRQITRQAMARCTNLLAQGQKRPNFAHFVNLSPQFLARKNLVMETLMNAQSYCMACGVEMPQVKPIVFEITERQFLGNLDSLEADLQPLLDFGFRLALDDFGSGYSSFLYLARLPISFLKIEGWMVANMRKERKTAAIIESLARFCRDQGITTVAEWVEDEETARLLREMGVDWAQGWYYGRPELS</sequence>
<dbReference type="Pfam" id="PF01590">
    <property type="entry name" value="GAF"/>
    <property type="match status" value="1"/>
</dbReference>
<accession>A0A4R3JUK4</accession>
<dbReference type="InterPro" id="IPR050706">
    <property type="entry name" value="Cyclic-di-GMP_PDE-like"/>
</dbReference>
<dbReference type="CDD" id="cd01949">
    <property type="entry name" value="GGDEF"/>
    <property type="match status" value="1"/>
</dbReference>
<dbReference type="InterPro" id="IPR029787">
    <property type="entry name" value="Nucleotide_cyclase"/>
</dbReference>
<dbReference type="InterPro" id="IPR001633">
    <property type="entry name" value="EAL_dom"/>
</dbReference>
<dbReference type="InterPro" id="IPR003018">
    <property type="entry name" value="GAF"/>
</dbReference>
<dbReference type="PANTHER" id="PTHR33121">
    <property type="entry name" value="CYCLIC DI-GMP PHOSPHODIESTERASE PDEF"/>
    <property type="match status" value="1"/>
</dbReference>
<proteinExistence type="predicted"/>
<gene>
    <name evidence="3" type="ORF">EDC61_11716</name>
</gene>
<dbReference type="PANTHER" id="PTHR33121:SF79">
    <property type="entry name" value="CYCLIC DI-GMP PHOSPHODIESTERASE PDED-RELATED"/>
    <property type="match status" value="1"/>
</dbReference>
<dbReference type="InterPro" id="IPR043128">
    <property type="entry name" value="Rev_trsase/Diguanyl_cyclase"/>
</dbReference>
<dbReference type="Pfam" id="PF00563">
    <property type="entry name" value="EAL"/>
    <property type="match status" value="1"/>
</dbReference>
<dbReference type="EMBL" id="SLZY01000017">
    <property type="protein sequence ID" value="TCS70112.1"/>
    <property type="molecule type" value="Genomic_DNA"/>
</dbReference>
<name>A0A4R3JUK4_9PROT</name>
<dbReference type="SUPFAM" id="SSF141868">
    <property type="entry name" value="EAL domain-like"/>
    <property type="match status" value="1"/>
</dbReference>
<evidence type="ECO:0000259" key="1">
    <source>
        <dbReference type="PROSITE" id="PS50883"/>
    </source>
</evidence>
<dbReference type="SMART" id="SM00267">
    <property type="entry name" value="GGDEF"/>
    <property type="match status" value="1"/>
</dbReference>
<feature type="domain" description="EAL" evidence="1">
    <location>
        <begin position="357"/>
        <end position="609"/>
    </location>
</feature>
<evidence type="ECO:0000313" key="3">
    <source>
        <dbReference type="EMBL" id="TCS70112.1"/>
    </source>
</evidence>
<comment type="caution">
    <text evidence="3">The sequence shown here is derived from an EMBL/GenBank/DDBJ whole genome shotgun (WGS) entry which is preliminary data.</text>
</comment>
<feature type="domain" description="GGDEF" evidence="2">
    <location>
        <begin position="220"/>
        <end position="353"/>
    </location>
</feature>
<dbReference type="InterPro" id="IPR029016">
    <property type="entry name" value="GAF-like_dom_sf"/>
</dbReference>
<dbReference type="OrthoDB" id="9813903at2"/>
<dbReference type="SUPFAM" id="SSF55073">
    <property type="entry name" value="Nucleotide cyclase"/>
    <property type="match status" value="1"/>
</dbReference>
<dbReference type="GO" id="GO:0071111">
    <property type="term" value="F:cyclic-guanylate-specific phosphodiesterase activity"/>
    <property type="evidence" value="ECO:0007669"/>
    <property type="project" value="InterPro"/>
</dbReference>
<dbReference type="PROSITE" id="PS50883">
    <property type="entry name" value="EAL"/>
    <property type="match status" value="1"/>
</dbReference>
<dbReference type="Gene3D" id="3.20.20.450">
    <property type="entry name" value="EAL domain"/>
    <property type="match status" value="1"/>
</dbReference>
<dbReference type="RefSeq" id="WP_126460634.1">
    <property type="nucleotide sequence ID" value="NZ_AP018721.1"/>
</dbReference>
<organism evidence="3 4">
    <name type="scientific">Sulfuritortus calidifontis</name>
    <dbReference type="NCBI Taxonomy" id="1914471"/>
    <lineage>
        <taxon>Bacteria</taxon>
        <taxon>Pseudomonadati</taxon>
        <taxon>Pseudomonadota</taxon>
        <taxon>Betaproteobacteria</taxon>
        <taxon>Nitrosomonadales</taxon>
        <taxon>Thiobacillaceae</taxon>
        <taxon>Sulfuritortus</taxon>
    </lineage>
</organism>
<reference evidence="3 4" key="1">
    <citation type="submission" date="2019-03" db="EMBL/GenBank/DDBJ databases">
        <title>Genomic Encyclopedia of Type Strains, Phase IV (KMG-IV): sequencing the most valuable type-strain genomes for metagenomic binning, comparative biology and taxonomic classification.</title>
        <authorList>
            <person name="Goeker M."/>
        </authorList>
    </citation>
    <scope>NUCLEOTIDE SEQUENCE [LARGE SCALE GENOMIC DNA]</scope>
    <source>
        <strain evidence="3 4">DSM 103923</strain>
    </source>
</reference>
<dbReference type="FunFam" id="3.30.70.270:FF:000001">
    <property type="entry name" value="Diguanylate cyclase domain protein"/>
    <property type="match status" value="1"/>
</dbReference>
<dbReference type="InterPro" id="IPR035919">
    <property type="entry name" value="EAL_sf"/>
</dbReference>
<dbReference type="NCBIfam" id="TIGR00254">
    <property type="entry name" value="GGDEF"/>
    <property type="match status" value="1"/>
</dbReference>